<dbReference type="InterPro" id="IPR000515">
    <property type="entry name" value="MetI-like"/>
</dbReference>
<evidence type="ECO:0000256" key="3">
    <source>
        <dbReference type="ARBA" id="ARBA00022448"/>
    </source>
</evidence>
<comment type="similarity">
    <text evidence="2">Belongs to the binding-protein-dependent transport system permease family. CysTW subfamily.</text>
</comment>
<dbReference type="InterPro" id="IPR035906">
    <property type="entry name" value="MetI-like_sf"/>
</dbReference>
<dbReference type="CDD" id="cd06261">
    <property type="entry name" value="TM_PBP2"/>
    <property type="match status" value="1"/>
</dbReference>
<evidence type="ECO:0000256" key="2">
    <source>
        <dbReference type="ARBA" id="ARBA00007069"/>
    </source>
</evidence>
<dbReference type="SUPFAM" id="SSF161098">
    <property type="entry name" value="MetI-like"/>
    <property type="match status" value="1"/>
</dbReference>
<feature type="transmembrane region" description="Helical" evidence="8">
    <location>
        <begin position="255"/>
        <end position="273"/>
    </location>
</feature>
<feature type="transmembrane region" description="Helical" evidence="8">
    <location>
        <begin position="17"/>
        <end position="45"/>
    </location>
</feature>
<dbReference type="Pfam" id="PF00528">
    <property type="entry name" value="BPD_transp_1"/>
    <property type="match status" value="1"/>
</dbReference>
<feature type="transmembrane region" description="Helical" evidence="8">
    <location>
        <begin position="152"/>
        <end position="177"/>
    </location>
</feature>
<keyword evidence="4" id="KW-1003">Cell membrane</keyword>
<evidence type="ECO:0000256" key="6">
    <source>
        <dbReference type="ARBA" id="ARBA00022989"/>
    </source>
</evidence>
<comment type="subcellular location">
    <subcellularLocation>
        <location evidence="1 8">Cell membrane</location>
        <topology evidence="1 8">Multi-pass membrane protein</topology>
    </subcellularLocation>
</comment>
<evidence type="ECO:0000256" key="5">
    <source>
        <dbReference type="ARBA" id="ARBA00022692"/>
    </source>
</evidence>
<feature type="transmembrane region" description="Helical" evidence="8">
    <location>
        <begin position="80"/>
        <end position="99"/>
    </location>
</feature>
<accession>A0ABX8VCM2</accession>
<organism evidence="10 11">
    <name type="scientific">Mycolicibacterium pallens</name>
    <dbReference type="NCBI Taxonomy" id="370524"/>
    <lineage>
        <taxon>Bacteria</taxon>
        <taxon>Bacillati</taxon>
        <taxon>Actinomycetota</taxon>
        <taxon>Actinomycetes</taxon>
        <taxon>Mycobacteriales</taxon>
        <taxon>Mycobacteriaceae</taxon>
        <taxon>Mycolicibacterium</taxon>
    </lineage>
</organism>
<proteinExistence type="inferred from homology"/>
<keyword evidence="7 8" id="KW-0472">Membrane</keyword>
<evidence type="ECO:0000256" key="7">
    <source>
        <dbReference type="ARBA" id="ARBA00023136"/>
    </source>
</evidence>
<sequence>MAADQGLTFTVSRRLRLAFLLIPQLAWLVVAYLGSLGVLLLSAFWGTDTFTGAVVRSYTSDNIVRVVTDAVFRTATLRTIGIALSVTVICIVLAVPLGLYMAKIASPRIRLALVVAVTTPLWASYLVKAYAWRMLLSPEGPLHWVAGYTPGYGLIATVLTLAYLWLPYMVIPVFAAFERVPNPLIDASADLGASDLTTLRTIVAPLVFPGIAAGSIFTFSLSMGDYIAVTIVGGKTQMLGNIIYGQLVTANNQPLAAALSLIPLAAIVLYLLAMRRTGALENV</sequence>
<evidence type="ECO:0000256" key="1">
    <source>
        <dbReference type="ARBA" id="ARBA00004651"/>
    </source>
</evidence>
<keyword evidence="5 8" id="KW-0812">Transmembrane</keyword>
<dbReference type="Gene3D" id="1.10.3720.10">
    <property type="entry name" value="MetI-like"/>
    <property type="match status" value="1"/>
</dbReference>
<reference evidence="10 11" key="1">
    <citation type="submission" date="2021-07" db="EMBL/GenBank/DDBJ databases">
        <title>Whole genome sequencing of non-tuberculosis mycobacteria type-strains.</title>
        <authorList>
            <person name="Igarashi Y."/>
            <person name="Osugi A."/>
            <person name="Mitarai S."/>
        </authorList>
    </citation>
    <scope>NUCLEOTIDE SEQUENCE [LARGE SCALE GENOMIC DNA]</scope>
    <source>
        <strain evidence="10 11">JCM 16370</strain>
    </source>
</reference>
<evidence type="ECO:0000313" key="10">
    <source>
        <dbReference type="EMBL" id="QYL15527.1"/>
    </source>
</evidence>
<gene>
    <name evidence="10" type="ORF">K0O64_20800</name>
</gene>
<feature type="domain" description="ABC transmembrane type-1" evidence="9">
    <location>
        <begin position="76"/>
        <end position="273"/>
    </location>
</feature>
<dbReference type="PANTHER" id="PTHR42929">
    <property type="entry name" value="INNER MEMBRANE ABC TRANSPORTER PERMEASE PROTEIN YDCU-RELATED-RELATED"/>
    <property type="match status" value="1"/>
</dbReference>
<evidence type="ECO:0000256" key="4">
    <source>
        <dbReference type="ARBA" id="ARBA00022475"/>
    </source>
</evidence>
<evidence type="ECO:0000313" key="11">
    <source>
        <dbReference type="Proteomes" id="UP000825367"/>
    </source>
</evidence>
<name>A0ABX8VCM2_9MYCO</name>
<keyword evidence="3 8" id="KW-0813">Transport</keyword>
<evidence type="ECO:0000256" key="8">
    <source>
        <dbReference type="RuleBase" id="RU363032"/>
    </source>
</evidence>
<protein>
    <submittedName>
        <fullName evidence="10">ABC transporter permease</fullName>
    </submittedName>
</protein>
<keyword evidence="6 8" id="KW-1133">Transmembrane helix</keyword>
<feature type="transmembrane region" description="Helical" evidence="8">
    <location>
        <begin position="198"/>
        <end position="219"/>
    </location>
</feature>
<dbReference type="RefSeq" id="WP_096311982.1">
    <property type="nucleotide sequence ID" value="NZ_BAAAVX010000008.1"/>
</dbReference>
<dbReference type="PROSITE" id="PS50928">
    <property type="entry name" value="ABC_TM1"/>
    <property type="match status" value="1"/>
</dbReference>
<dbReference type="EMBL" id="CP080333">
    <property type="protein sequence ID" value="QYL15527.1"/>
    <property type="molecule type" value="Genomic_DNA"/>
</dbReference>
<keyword evidence="11" id="KW-1185">Reference proteome</keyword>
<feature type="transmembrane region" description="Helical" evidence="8">
    <location>
        <begin position="111"/>
        <end position="132"/>
    </location>
</feature>
<dbReference type="Proteomes" id="UP000825367">
    <property type="component" value="Chromosome"/>
</dbReference>
<evidence type="ECO:0000259" key="9">
    <source>
        <dbReference type="PROSITE" id="PS50928"/>
    </source>
</evidence>
<dbReference type="PANTHER" id="PTHR42929:SF1">
    <property type="entry name" value="INNER MEMBRANE ABC TRANSPORTER PERMEASE PROTEIN YDCU-RELATED"/>
    <property type="match status" value="1"/>
</dbReference>